<dbReference type="OrthoDB" id="9948828at2759"/>
<comment type="caution">
    <text evidence="3">The sequence shown here is derived from an EMBL/GenBank/DDBJ whole genome shotgun (WGS) entry which is preliminary data.</text>
</comment>
<sequence length="634" mass="72803">MKHACCQLIGRRKLQGASSGENTPMLPKEAQKERKKQKSEGIKIVKKIASKLLKNLSSVKEETEEKPVDKESGGRQYLSDQAICELIDQAKFLEACNHIYDLEQSEHKSEINIDSLYKKVAERMWSVVQEEISGGDRMLLEPLKSVGASLKWGKEKEKEWFDSVKDMESVSTWSPKYWNKDLEKLLMECMATQIPSFVSASNTDESALKDHLNQLETTIFPNLRCKRDVFKEAGLLTTYTKCCNACLSSHLSTLTDGDMSFSKCLLIYEWGFNMYRSEKLLMPHWTPQQRLLADAYVLKWIFSNVEEKLLTVTQKEVREALRQVITAGEKPYTDTTIIQVLTGRAQAVQHISDTIKDKVEAVCLEEILHFLHSYKHEVRSLLQLDTFSETYSNLQILENCCIFRAAWHKLTYIYSASADTDAKVKEFIDSTEEQSRELLRQAITSKVKVALKDHFRKDNRDFHKFLDCLRSSFSRFEMKNTETYETLIQTVHHIIVTEYVQALLTASGKSSKRRKIANKIEADHRAIQTLFEECFGTASLDDPIKGILDFILLTDIEAMKIQLVFLLVKFPDIRKEHLNIILDIKGSLNGTDRNAMLEVVYDNCVRVERGHKSFFEAIEIKTGKYGVCGCCCCY</sequence>
<comment type="similarity">
    <text evidence="1">Belongs to the SEC6 family.</text>
</comment>
<dbReference type="GO" id="GO:0000145">
    <property type="term" value="C:exocyst"/>
    <property type="evidence" value="ECO:0007669"/>
    <property type="project" value="InterPro"/>
</dbReference>
<accession>A0A4D9F949</accession>
<reference evidence="3 4" key="2">
    <citation type="submission" date="2019-04" db="EMBL/GenBank/DDBJ databases">
        <title>The genome sequence of big-headed turtle.</title>
        <authorList>
            <person name="Gong S."/>
        </authorList>
    </citation>
    <scope>NUCLEOTIDE SEQUENCE [LARGE SCALE GENOMIC DNA]</scope>
    <source>
        <strain evidence="3">DO16091913</strain>
        <tissue evidence="3">Muscle</tissue>
    </source>
</reference>
<dbReference type="Gene3D" id="1.10.357.70">
    <property type="entry name" value="Exocyst complex component Sec6, C-terminal domain"/>
    <property type="match status" value="1"/>
</dbReference>
<evidence type="ECO:0000256" key="2">
    <source>
        <dbReference type="SAM" id="MobiDB-lite"/>
    </source>
</evidence>
<dbReference type="AlphaFoldDB" id="A0A4D9F949"/>
<evidence type="ECO:0000313" key="4">
    <source>
        <dbReference type="Proteomes" id="UP000297703"/>
    </source>
</evidence>
<name>A0A4D9F949_9SAUR</name>
<dbReference type="InterPro" id="IPR010326">
    <property type="entry name" value="EXOC3/Sec6"/>
</dbReference>
<evidence type="ECO:0000256" key="1">
    <source>
        <dbReference type="ARBA" id="ARBA00009447"/>
    </source>
</evidence>
<feature type="region of interest" description="Disordered" evidence="2">
    <location>
        <begin position="15"/>
        <end position="40"/>
    </location>
</feature>
<dbReference type="STRING" id="55544.A0A4D9F949"/>
<dbReference type="GO" id="GO:0051601">
    <property type="term" value="P:exocyst localization"/>
    <property type="evidence" value="ECO:0007669"/>
    <property type="project" value="TreeGrafter"/>
</dbReference>
<dbReference type="GO" id="GO:0006887">
    <property type="term" value="P:exocytosis"/>
    <property type="evidence" value="ECO:0007669"/>
    <property type="project" value="InterPro"/>
</dbReference>
<dbReference type="PANTHER" id="PTHR21292">
    <property type="entry name" value="EXOCYST COMPLEX COMPONENT SEC6-RELATED"/>
    <property type="match status" value="1"/>
</dbReference>
<proteinExistence type="inferred from homology"/>
<dbReference type="Proteomes" id="UP000297703">
    <property type="component" value="Unassembled WGS sequence"/>
</dbReference>
<protein>
    <submittedName>
        <fullName evidence="3">Exocyst complex component 3-like protein 2</fullName>
    </submittedName>
</protein>
<dbReference type="PANTHER" id="PTHR21292:SF12">
    <property type="entry name" value="EXOCYST COMPLEX COMPONENT 3-LIKE PROTEIN"/>
    <property type="match status" value="1"/>
</dbReference>
<gene>
    <name evidence="3" type="ORF">DR999_PMT00294</name>
</gene>
<organism evidence="3 4">
    <name type="scientific">Platysternon megacephalum</name>
    <name type="common">big-headed turtle</name>
    <dbReference type="NCBI Taxonomy" id="55544"/>
    <lineage>
        <taxon>Eukaryota</taxon>
        <taxon>Metazoa</taxon>
        <taxon>Chordata</taxon>
        <taxon>Craniata</taxon>
        <taxon>Vertebrata</taxon>
        <taxon>Euteleostomi</taxon>
        <taxon>Archelosauria</taxon>
        <taxon>Testudinata</taxon>
        <taxon>Testudines</taxon>
        <taxon>Cryptodira</taxon>
        <taxon>Durocryptodira</taxon>
        <taxon>Testudinoidea</taxon>
        <taxon>Platysternidae</taxon>
        <taxon>Platysternon</taxon>
    </lineage>
</organism>
<evidence type="ECO:0000313" key="3">
    <source>
        <dbReference type="EMBL" id="TFK15892.1"/>
    </source>
</evidence>
<dbReference type="EMBL" id="QXTE01000002">
    <property type="protein sequence ID" value="TFK15892.1"/>
    <property type="molecule type" value="Genomic_DNA"/>
</dbReference>
<dbReference type="InterPro" id="IPR042532">
    <property type="entry name" value="EXOC3/Sec6_C"/>
</dbReference>
<keyword evidence="4" id="KW-1185">Reference proteome</keyword>
<reference evidence="3 4" key="1">
    <citation type="submission" date="2019-04" db="EMBL/GenBank/DDBJ databases">
        <title>Draft genome of the big-headed turtle Platysternon megacephalum.</title>
        <authorList>
            <person name="Gong S."/>
        </authorList>
    </citation>
    <scope>NUCLEOTIDE SEQUENCE [LARGE SCALE GENOMIC DNA]</scope>
    <source>
        <strain evidence="3">DO16091913</strain>
        <tissue evidence="3">Muscle</tissue>
    </source>
</reference>
<dbReference type="GO" id="GO:0000149">
    <property type="term" value="F:SNARE binding"/>
    <property type="evidence" value="ECO:0007669"/>
    <property type="project" value="TreeGrafter"/>
</dbReference>
<dbReference type="Pfam" id="PF06046">
    <property type="entry name" value="Sec6"/>
    <property type="match status" value="1"/>
</dbReference>